<gene>
    <name evidence="1" type="ORF">PCOR1329_LOCUS24238</name>
</gene>
<name>A0ABN9RWU1_9DINO</name>
<keyword evidence="2" id="KW-1185">Reference proteome</keyword>
<proteinExistence type="predicted"/>
<reference evidence="1" key="1">
    <citation type="submission" date="2023-10" db="EMBL/GenBank/DDBJ databases">
        <authorList>
            <person name="Chen Y."/>
            <person name="Shah S."/>
            <person name="Dougan E. K."/>
            <person name="Thang M."/>
            <person name="Chan C."/>
        </authorList>
    </citation>
    <scope>NUCLEOTIDE SEQUENCE [LARGE SCALE GENOMIC DNA]</scope>
</reference>
<protein>
    <submittedName>
        <fullName evidence="1">Uncharacterized protein</fullName>
    </submittedName>
</protein>
<dbReference type="EMBL" id="CAUYUJ010008324">
    <property type="protein sequence ID" value="CAK0823583.1"/>
    <property type="molecule type" value="Genomic_DNA"/>
</dbReference>
<evidence type="ECO:0000313" key="2">
    <source>
        <dbReference type="Proteomes" id="UP001189429"/>
    </source>
</evidence>
<organism evidence="1 2">
    <name type="scientific">Prorocentrum cordatum</name>
    <dbReference type="NCBI Taxonomy" id="2364126"/>
    <lineage>
        <taxon>Eukaryota</taxon>
        <taxon>Sar</taxon>
        <taxon>Alveolata</taxon>
        <taxon>Dinophyceae</taxon>
        <taxon>Prorocentrales</taxon>
        <taxon>Prorocentraceae</taxon>
        <taxon>Prorocentrum</taxon>
    </lineage>
</organism>
<accession>A0ABN9RWU1</accession>
<comment type="caution">
    <text evidence="1">The sequence shown here is derived from an EMBL/GenBank/DDBJ whole genome shotgun (WGS) entry which is preliminary data.</text>
</comment>
<sequence length="404" mass="42264">MAEGGSAWQRQALRLRRLSGPVDGEEPEAARLAALLADLCEASRSRAECLSTPAARSIYTARVLEPGVRDAMGAVRARWNAVGDLLAEARDASLLIETMEEMCRFFDRFPLGEHMVSVVDEVNTMRLGMIEKTSDALADAVRKVLRRLDTESAVFSYALGPALAILSCRLRPSNFQLVATQGVGKIAETLMGELLRQAPFADDDRMGLFSSNCGGDLPAVLSVVSDPSCLRPLATLLEGCTLLGLDKARAAELISVLRQVKRCSSSRPAVLDLAEAAPSSDVLRQRQAEAYDAAGVADISVGDALSVLLKRPDLMGTMTVDDLEDAPFSTLQDLLPAGAMLGGLGGGALQPLQLGAGTAHATLQRGAGAAQATFQLGARGLAGGAGLLKGTLQRGLAGAAAAAR</sequence>
<evidence type="ECO:0000313" key="1">
    <source>
        <dbReference type="EMBL" id="CAK0823583.1"/>
    </source>
</evidence>
<dbReference type="Proteomes" id="UP001189429">
    <property type="component" value="Unassembled WGS sequence"/>
</dbReference>